<evidence type="ECO:0000256" key="2">
    <source>
        <dbReference type="ARBA" id="ARBA00012438"/>
    </source>
</evidence>
<dbReference type="EC" id="2.7.13.3" evidence="2"/>
<dbReference type="GO" id="GO:0000160">
    <property type="term" value="P:phosphorelay signal transduction system"/>
    <property type="evidence" value="ECO:0007669"/>
    <property type="project" value="UniProtKB-KW"/>
</dbReference>
<dbReference type="InterPro" id="IPR050482">
    <property type="entry name" value="Sensor_HK_TwoCompSys"/>
</dbReference>
<dbReference type="EMBL" id="JACHIW010000001">
    <property type="protein sequence ID" value="MBB5153226.1"/>
    <property type="molecule type" value="Genomic_DNA"/>
</dbReference>
<evidence type="ECO:0000256" key="1">
    <source>
        <dbReference type="ARBA" id="ARBA00000085"/>
    </source>
</evidence>
<dbReference type="PANTHER" id="PTHR24421">
    <property type="entry name" value="NITRATE/NITRITE SENSOR PROTEIN NARX-RELATED"/>
    <property type="match status" value="1"/>
</dbReference>
<dbReference type="InterPro" id="IPR036890">
    <property type="entry name" value="HATPase_C_sf"/>
</dbReference>
<comment type="catalytic activity">
    <reaction evidence="1">
        <text>ATP + protein L-histidine = ADP + protein N-phospho-L-histidine.</text>
        <dbReference type="EC" id="2.7.13.3"/>
    </reaction>
</comment>
<dbReference type="GO" id="GO:0004673">
    <property type="term" value="F:protein histidine kinase activity"/>
    <property type="evidence" value="ECO:0007669"/>
    <property type="project" value="UniProtKB-EC"/>
</dbReference>
<evidence type="ECO:0000313" key="6">
    <source>
        <dbReference type="EMBL" id="MBB5153226.1"/>
    </source>
</evidence>
<evidence type="ECO:0000313" key="7">
    <source>
        <dbReference type="Proteomes" id="UP000584374"/>
    </source>
</evidence>
<protein>
    <recommendedName>
        <fullName evidence="2">histidine kinase</fullName>
        <ecNumber evidence="2">2.7.13.3</ecNumber>
    </recommendedName>
</protein>
<dbReference type="AlphaFoldDB" id="A0A840PY40"/>
<reference evidence="6 7" key="1">
    <citation type="submission" date="2020-08" db="EMBL/GenBank/DDBJ databases">
        <title>Sequencing the genomes of 1000 actinobacteria strains.</title>
        <authorList>
            <person name="Klenk H.-P."/>
        </authorList>
    </citation>
    <scope>NUCLEOTIDE SEQUENCE [LARGE SCALE GENOMIC DNA]</scope>
    <source>
        <strain evidence="6 7">DSM 45584</strain>
    </source>
</reference>
<dbReference type="Gene3D" id="3.30.565.10">
    <property type="entry name" value="Histidine kinase-like ATPase, C-terminal domain"/>
    <property type="match status" value="1"/>
</dbReference>
<name>A0A840PY40_9PSEU</name>
<dbReference type="RefSeq" id="WP_184723754.1">
    <property type="nucleotide sequence ID" value="NZ_JACHIW010000001.1"/>
</dbReference>
<accession>A0A840PY40</accession>
<keyword evidence="7" id="KW-1185">Reference proteome</keyword>
<gene>
    <name evidence="6" type="ORF">BJ970_000760</name>
</gene>
<dbReference type="PANTHER" id="PTHR24421:SF10">
    <property type="entry name" value="NITRATE_NITRITE SENSOR PROTEIN NARQ"/>
    <property type="match status" value="1"/>
</dbReference>
<dbReference type="Proteomes" id="UP000584374">
    <property type="component" value="Unassembled WGS sequence"/>
</dbReference>
<keyword evidence="4 6" id="KW-0418">Kinase</keyword>
<proteinExistence type="predicted"/>
<evidence type="ECO:0000256" key="3">
    <source>
        <dbReference type="ARBA" id="ARBA00022679"/>
    </source>
</evidence>
<keyword evidence="5" id="KW-0902">Two-component regulatory system</keyword>
<comment type="caution">
    <text evidence="6">The sequence shown here is derived from an EMBL/GenBank/DDBJ whole genome shotgun (WGS) entry which is preliminary data.</text>
</comment>
<keyword evidence="3" id="KW-0808">Transferase</keyword>
<sequence length="105" mass="11219">MAAKDPQIRRAAEELRTSGCEALEELRDLVGVLRRGSPEQQSVPDVSAPTEVPDLAELVGQSEAVGVPVEFVVDGDPAMVSAAVGRTAYRVVREALTNVHKRLLA</sequence>
<evidence type="ECO:0000256" key="5">
    <source>
        <dbReference type="ARBA" id="ARBA00023012"/>
    </source>
</evidence>
<evidence type="ECO:0000256" key="4">
    <source>
        <dbReference type="ARBA" id="ARBA00022777"/>
    </source>
</evidence>
<organism evidence="6 7">
    <name type="scientific">Saccharopolyspora phatthalungensis</name>
    <dbReference type="NCBI Taxonomy" id="664693"/>
    <lineage>
        <taxon>Bacteria</taxon>
        <taxon>Bacillati</taxon>
        <taxon>Actinomycetota</taxon>
        <taxon>Actinomycetes</taxon>
        <taxon>Pseudonocardiales</taxon>
        <taxon>Pseudonocardiaceae</taxon>
        <taxon>Saccharopolyspora</taxon>
    </lineage>
</organism>